<feature type="compositionally biased region" description="Low complexity" evidence="1">
    <location>
        <begin position="20"/>
        <end position="36"/>
    </location>
</feature>
<dbReference type="InterPro" id="IPR018253">
    <property type="entry name" value="DnaJ_domain_CS"/>
</dbReference>
<dbReference type="KEGG" id="mnt:21406513"/>
<dbReference type="PRINTS" id="PR00625">
    <property type="entry name" value="JDOMAIN"/>
</dbReference>
<proteinExistence type="predicted"/>
<feature type="region of interest" description="Disordered" evidence="1">
    <location>
        <begin position="1"/>
        <end position="64"/>
    </location>
</feature>
<feature type="domain" description="J" evidence="2">
    <location>
        <begin position="66"/>
        <end position="134"/>
    </location>
</feature>
<dbReference type="PANTHER" id="PTHR45432:SF2">
    <property type="entry name" value="CHAPERONE PROTEIN DNAJ 11, CHLOROPLASTIC"/>
    <property type="match status" value="1"/>
</dbReference>
<name>W9QR47_9ROSA</name>
<reference evidence="4" key="1">
    <citation type="submission" date="2013-01" db="EMBL/GenBank/DDBJ databases">
        <title>Draft Genome Sequence of a Mulberry Tree, Morus notabilis C.K. Schneid.</title>
        <authorList>
            <person name="He N."/>
            <person name="Zhao S."/>
        </authorList>
    </citation>
    <scope>NUCLEOTIDE SEQUENCE</scope>
</reference>
<evidence type="ECO:0000313" key="4">
    <source>
        <dbReference type="Proteomes" id="UP000030645"/>
    </source>
</evidence>
<dbReference type="eggNOG" id="KOG0712">
    <property type="taxonomic scope" value="Eukaryota"/>
</dbReference>
<sequence>MSRTLNLPNLFISPEPPLLSPRSPSPTSVRFPSPTVRLPSPTVKAFTATEAPPRRRTAGSKSNSNSLYEVLRVKRNASQTEIKTAYRNLAKVYHPDTSSCSESEFDDGLDFIAIHNAYATLSDPAARAKYDLSLGPQYSPSAYSYSFSSGGLGLGFCPTRRWETDQCW</sequence>
<dbReference type="Proteomes" id="UP000030645">
    <property type="component" value="Unassembled WGS sequence"/>
</dbReference>
<dbReference type="SUPFAM" id="SSF46565">
    <property type="entry name" value="Chaperone J-domain"/>
    <property type="match status" value="1"/>
</dbReference>
<gene>
    <name evidence="3" type="ORF">L484_023759</name>
</gene>
<dbReference type="STRING" id="981085.W9QR47"/>
<dbReference type="InterPro" id="IPR001623">
    <property type="entry name" value="DnaJ_domain"/>
</dbReference>
<dbReference type="SMART" id="SM00271">
    <property type="entry name" value="DnaJ"/>
    <property type="match status" value="1"/>
</dbReference>
<dbReference type="EMBL" id="KE344020">
    <property type="protein sequence ID" value="EXB51056.1"/>
    <property type="molecule type" value="Genomic_DNA"/>
</dbReference>
<dbReference type="Pfam" id="PF00226">
    <property type="entry name" value="DnaJ"/>
    <property type="match status" value="1"/>
</dbReference>
<keyword evidence="4" id="KW-1185">Reference proteome</keyword>
<dbReference type="AlphaFoldDB" id="W9QR47"/>
<dbReference type="CDD" id="cd06257">
    <property type="entry name" value="DnaJ"/>
    <property type="match status" value="1"/>
</dbReference>
<organism evidence="3 4">
    <name type="scientific">Morus notabilis</name>
    <dbReference type="NCBI Taxonomy" id="981085"/>
    <lineage>
        <taxon>Eukaryota</taxon>
        <taxon>Viridiplantae</taxon>
        <taxon>Streptophyta</taxon>
        <taxon>Embryophyta</taxon>
        <taxon>Tracheophyta</taxon>
        <taxon>Spermatophyta</taxon>
        <taxon>Magnoliopsida</taxon>
        <taxon>eudicotyledons</taxon>
        <taxon>Gunneridae</taxon>
        <taxon>Pentapetalae</taxon>
        <taxon>rosids</taxon>
        <taxon>fabids</taxon>
        <taxon>Rosales</taxon>
        <taxon>Moraceae</taxon>
        <taxon>Moreae</taxon>
        <taxon>Morus</taxon>
    </lineage>
</organism>
<dbReference type="Gene3D" id="1.10.287.110">
    <property type="entry name" value="DnaJ domain"/>
    <property type="match status" value="1"/>
</dbReference>
<dbReference type="InterPro" id="IPR036869">
    <property type="entry name" value="J_dom_sf"/>
</dbReference>
<accession>W9QR47</accession>
<evidence type="ECO:0000259" key="2">
    <source>
        <dbReference type="PROSITE" id="PS50076"/>
    </source>
</evidence>
<evidence type="ECO:0000313" key="3">
    <source>
        <dbReference type="EMBL" id="EXB51056.1"/>
    </source>
</evidence>
<evidence type="ECO:0000256" key="1">
    <source>
        <dbReference type="SAM" id="MobiDB-lite"/>
    </source>
</evidence>
<dbReference type="PROSITE" id="PS50076">
    <property type="entry name" value="DNAJ_2"/>
    <property type="match status" value="1"/>
</dbReference>
<dbReference type="PROSITE" id="PS00636">
    <property type="entry name" value="DNAJ_1"/>
    <property type="match status" value="1"/>
</dbReference>
<protein>
    <submittedName>
        <fullName evidence="3">Chaperone protein dnaJ 11</fullName>
    </submittedName>
</protein>
<dbReference type="PANTHER" id="PTHR45432">
    <property type="entry name" value="CHAPERONE PROTEIN DNAJ 11, CHLOROPLASTIC-LIKE"/>
    <property type="match status" value="1"/>
</dbReference>
<dbReference type="OrthoDB" id="445556at2759"/>